<dbReference type="RefSeq" id="WP_010887897.1">
    <property type="nucleotide sequence ID" value="NC_001263.1"/>
</dbReference>
<organism evidence="2 3">
    <name type="scientific">Deinococcus radiodurans (strain ATCC 13939 / DSM 20539 / JCM 16871 / CCUG 27074 / LMG 4051 / NBRC 15346 / NCIMB 9279 / VKM B-1422 / R1)</name>
    <dbReference type="NCBI Taxonomy" id="243230"/>
    <lineage>
        <taxon>Bacteria</taxon>
        <taxon>Thermotogati</taxon>
        <taxon>Deinococcota</taxon>
        <taxon>Deinococci</taxon>
        <taxon>Deinococcales</taxon>
        <taxon>Deinococcaceae</taxon>
        <taxon>Deinococcus</taxon>
    </lineage>
</organism>
<dbReference type="PATRIC" id="fig|243230.17.peg.1449"/>
<feature type="transmembrane region" description="Helical" evidence="1">
    <location>
        <begin position="24"/>
        <end position="44"/>
    </location>
</feature>
<keyword evidence="1" id="KW-1133">Transmembrane helix</keyword>
<reference evidence="2 3" key="1">
    <citation type="journal article" date="1999" name="Science">
        <title>Genome sequence of the radioresistant bacterium Deinococcus radiodurans R1.</title>
        <authorList>
            <person name="White O."/>
            <person name="Eisen J.A."/>
            <person name="Heidelberg J.F."/>
            <person name="Hickey E.K."/>
            <person name="Peterson J.D."/>
            <person name="Dodson R.J."/>
            <person name="Haft D.H."/>
            <person name="Gwinn M.L."/>
            <person name="Nelson W.C."/>
            <person name="Richardson D.L."/>
            <person name="Moffat K.S."/>
            <person name="Qin H."/>
            <person name="Jiang L."/>
            <person name="Pamphile W."/>
            <person name="Crosby M."/>
            <person name="Shen M."/>
            <person name="Vamathevan J.J."/>
            <person name="Lam P."/>
            <person name="McDonald L."/>
            <person name="Utterback T."/>
            <person name="Zalewski C."/>
            <person name="Makarova K.S."/>
            <person name="Aravind L."/>
            <person name="Daly M.J."/>
            <person name="Minton K.W."/>
            <person name="Fleischmann R.D."/>
            <person name="Ketchum K.A."/>
            <person name="Nelson K.E."/>
            <person name="Salzberg S."/>
            <person name="Smith H.O."/>
            <person name="Venter J.C."/>
            <person name="Fraser C.M."/>
        </authorList>
    </citation>
    <scope>NUCLEOTIDE SEQUENCE [LARGE SCALE GENOMIC DNA]</scope>
    <source>
        <strain evidence="3">ATCC 13939 / DSM 20539 / JCM 16871 / LMG 4051 / NBRC 15346 / NCIMB 9279 / R1 / VKM B-1422</strain>
    </source>
</reference>
<evidence type="ECO:0000256" key="1">
    <source>
        <dbReference type="SAM" id="Phobius"/>
    </source>
</evidence>
<keyword evidence="1" id="KW-0472">Membrane</keyword>
<dbReference type="PaxDb" id="243230-DR_1254"/>
<dbReference type="PIR" id="D75420">
    <property type="entry name" value="D75420"/>
</dbReference>
<dbReference type="AlphaFoldDB" id="Q9RUX6"/>
<dbReference type="InParanoid" id="Q9RUX6"/>
<dbReference type="GeneID" id="69517500"/>
<keyword evidence="1" id="KW-0812">Transmembrane</keyword>
<dbReference type="OrthoDB" id="69711at2"/>
<proteinExistence type="predicted"/>
<dbReference type="EnsemblBacteria" id="AAF10827">
    <property type="protein sequence ID" value="AAF10827"/>
    <property type="gene ID" value="DR_1254"/>
</dbReference>
<dbReference type="STRING" id="243230.DR_1254"/>
<name>Q9RUX6_DEIRA</name>
<dbReference type="EMBL" id="AE000513">
    <property type="protein sequence ID" value="AAF10827.1"/>
    <property type="molecule type" value="Genomic_DNA"/>
</dbReference>
<dbReference type="Proteomes" id="UP000002524">
    <property type="component" value="Chromosome 1"/>
</dbReference>
<sequence>MTLSPDQPQREITSDERRRMARTFLWILLAFVAGVALMVAVLSVQGRAAREYGSLVIQAAGPQNAQATFDRPCAQVLPGKPVPPNVVSCVLEVRQGQPTAVLKVEGERQYWVTR</sequence>
<evidence type="ECO:0000313" key="3">
    <source>
        <dbReference type="Proteomes" id="UP000002524"/>
    </source>
</evidence>
<evidence type="ECO:0000313" key="2">
    <source>
        <dbReference type="EMBL" id="AAF10827.1"/>
    </source>
</evidence>
<gene>
    <name evidence="2" type="ordered locus">DR_1254</name>
</gene>
<accession>Q9RUX6</accession>
<keyword evidence="3" id="KW-1185">Reference proteome</keyword>
<dbReference type="HOGENOM" id="CLU_170175_0_0_0"/>
<protein>
    <submittedName>
        <fullName evidence="2">Uncharacterized protein</fullName>
    </submittedName>
</protein>
<dbReference type="KEGG" id="dra:DR_1254"/>